<feature type="domain" description="Ig-like" evidence="7">
    <location>
        <begin position="299"/>
        <end position="385"/>
    </location>
</feature>
<evidence type="ECO:0008006" key="11">
    <source>
        <dbReference type="Google" id="ProtNLM"/>
    </source>
</evidence>
<dbReference type="Proteomes" id="UP000694420">
    <property type="component" value="Unplaced"/>
</dbReference>
<keyword evidence="5" id="KW-1015">Disulfide bond</keyword>
<accession>A0A8C6Z033</accession>
<protein>
    <recommendedName>
        <fullName evidence="11">Obscurin like cytoskeletal adaptor 1</fullName>
    </recommendedName>
</protein>
<dbReference type="SMART" id="SM00409">
    <property type="entry name" value="IG"/>
    <property type="match status" value="5"/>
</dbReference>
<evidence type="ECO:0000313" key="10">
    <source>
        <dbReference type="Proteomes" id="UP000694420"/>
    </source>
</evidence>
<keyword evidence="2" id="KW-0963">Cytoplasm</keyword>
<dbReference type="InterPro" id="IPR003599">
    <property type="entry name" value="Ig_sub"/>
</dbReference>
<dbReference type="Gene3D" id="2.60.40.10">
    <property type="entry name" value="Immunoglobulins"/>
    <property type="match status" value="6"/>
</dbReference>
<dbReference type="PANTHER" id="PTHR35971">
    <property type="entry name" value="SI:DKEY-31G6.6"/>
    <property type="match status" value="1"/>
</dbReference>
<reference evidence="9" key="2">
    <citation type="submission" date="2025-09" db="UniProtKB">
        <authorList>
            <consortium name="Ensembl"/>
        </authorList>
    </citation>
    <scope>IDENTIFICATION</scope>
</reference>
<dbReference type="PROSITE" id="PS50853">
    <property type="entry name" value="FN3"/>
    <property type="match status" value="1"/>
</dbReference>
<dbReference type="Ensembl" id="ENSNPET00000008087.1">
    <property type="protein sequence ID" value="ENSNPEP00000007886.1"/>
    <property type="gene ID" value="ENSNPEG00000005914.1"/>
</dbReference>
<dbReference type="InterPro" id="IPR036179">
    <property type="entry name" value="Ig-like_dom_sf"/>
</dbReference>
<dbReference type="InterPro" id="IPR052385">
    <property type="entry name" value="Obscurin/Obscurin-like_Reg"/>
</dbReference>
<evidence type="ECO:0000256" key="3">
    <source>
        <dbReference type="ARBA" id="ARBA00022553"/>
    </source>
</evidence>
<dbReference type="InterPro" id="IPR013783">
    <property type="entry name" value="Ig-like_fold"/>
</dbReference>
<feature type="domain" description="Ig-like" evidence="7">
    <location>
        <begin position="456"/>
        <end position="561"/>
    </location>
</feature>
<dbReference type="InterPro" id="IPR007110">
    <property type="entry name" value="Ig-like_dom"/>
</dbReference>
<reference evidence="9" key="1">
    <citation type="submission" date="2025-08" db="UniProtKB">
        <authorList>
            <consortium name="Ensembl"/>
        </authorList>
    </citation>
    <scope>IDENTIFICATION</scope>
</reference>
<dbReference type="SUPFAM" id="SSF48726">
    <property type="entry name" value="Immunoglobulin"/>
    <property type="match status" value="5"/>
</dbReference>
<keyword evidence="3" id="KW-0597">Phosphoprotein</keyword>
<dbReference type="Pfam" id="PF07679">
    <property type="entry name" value="I-set"/>
    <property type="match status" value="1"/>
</dbReference>
<name>A0A8C6Z033_NOTPE</name>
<evidence type="ECO:0000259" key="8">
    <source>
        <dbReference type="PROSITE" id="PS50853"/>
    </source>
</evidence>
<dbReference type="FunFam" id="2.60.40.10:FF:001752">
    <property type="entry name" value="obscurin-like isoform X3"/>
    <property type="match status" value="1"/>
</dbReference>
<sequence length="577" mass="62669">MKDKGRSIAEVSVRGMIVKRLPRKLDIMEGENAAFCVETREAVEGICWNRNGQELQESSRTVLKSFGRTHLLVLVHVTREEAGVISFAVGESQTSSQLRVKCVKRDPPSSPVAARMSTEHSNAALLTWCPAPDVHHRPASSYVLERQELSSSEWVHCLTTDLASLVEVLGDSVPCEADYRFRVCAVNKYGRSGPVEFPGSVHLVPAARLERGLQDARVRDGEDAHFSLELSASVRGAWFLNGTRLGDDEGASGRYCVQHCKTEHSLLIRGARREESGAQVTFVSGSIRDSATLQVQEAPVRVVSSNEDAAHAYMAGQRVLLWCELSRADAPVRWYRDGLELEASESLVLEREGPRCRLLLPCARPQDTAEFVCDAGGDSAFYNITVAEAPVRVVGSNEDAAHAYTAGQRVLLWCELSRADAPVRWYRDGLELEASESLVLEREGPRCRLLLPCARPQDTAEFVCDAGGDSAFYNITVAGWCPPGSETVAGQPLLLECDVSPPDAPVRWLKDGEPVVPDEALALQSEGCTRRLMIRSVGLSDAGTFTCDAGEAAASFAVAVSGELGLGLGVCPCTRLC</sequence>
<dbReference type="AlphaFoldDB" id="A0A8C6Z033"/>
<keyword evidence="6" id="KW-0393">Immunoglobulin domain</keyword>
<dbReference type="FunFam" id="2.60.40.10:FF:000211">
    <property type="entry name" value="Obscurin-like protein 1"/>
    <property type="match status" value="1"/>
</dbReference>
<dbReference type="PANTHER" id="PTHR35971:SF5">
    <property type="entry name" value="OBSCURIN LIKE CYTOSKELETAL ADAPTOR 1"/>
    <property type="match status" value="1"/>
</dbReference>
<keyword evidence="4" id="KW-0677">Repeat</keyword>
<keyword evidence="10" id="KW-1185">Reference proteome</keyword>
<proteinExistence type="predicted"/>
<dbReference type="SUPFAM" id="SSF49265">
    <property type="entry name" value="Fibronectin type III"/>
    <property type="match status" value="1"/>
</dbReference>
<evidence type="ECO:0000256" key="6">
    <source>
        <dbReference type="ARBA" id="ARBA00023319"/>
    </source>
</evidence>
<feature type="domain" description="Fibronectin type-III" evidence="8">
    <location>
        <begin position="107"/>
        <end position="206"/>
    </location>
</feature>
<dbReference type="PROSITE" id="PS50835">
    <property type="entry name" value="IG_LIKE"/>
    <property type="match status" value="2"/>
</dbReference>
<organism evidence="9 10">
    <name type="scientific">Nothoprocta perdicaria</name>
    <name type="common">Chilean tinamou</name>
    <name type="synonym">Crypturus perdicarius</name>
    <dbReference type="NCBI Taxonomy" id="30464"/>
    <lineage>
        <taxon>Eukaryota</taxon>
        <taxon>Metazoa</taxon>
        <taxon>Chordata</taxon>
        <taxon>Craniata</taxon>
        <taxon>Vertebrata</taxon>
        <taxon>Euteleostomi</taxon>
        <taxon>Archelosauria</taxon>
        <taxon>Archosauria</taxon>
        <taxon>Dinosauria</taxon>
        <taxon>Saurischia</taxon>
        <taxon>Theropoda</taxon>
        <taxon>Coelurosauria</taxon>
        <taxon>Aves</taxon>
        <taxon>Palaeognathae</taxon>
        <taxon>Tinamiformes</taxon>
        <taxon>Tinamidae</taxon>
        <taxon>Nothoprocta</taxon>
    </lineage>
</organism>
<dbReference type="InterPro" id="IPR036116">
    <property type="entry name" value="FN3_sf"/>
</dbReference>
<dbReference type="GO" id="GO:0005737">
    <property type="term" value="C:cytoplasm"/>
    <property type="evidence" value="ECO:0007669"/>
    <property type="project" value="UniProtKB-SubCell"/>
</dbReference>
<evidence type="ECO:0000256" key="1">
    <source>
        <dbReference type="ARBA" id="ARBA00004496"/>
    </source>
</evidence>
<evidence type="ECO:0000259" key="7">
    <source>
        <dbReference type="PROSITE" id="PS50835"/>
    </source>
</evidence>
<dbReference type="SMART" id="SM00408">
    <property type="entry name" value="IGc2"/>
    <property type="match status" value="3"/>
</dbReference>
<evidence type="ECO:0000313" key="9">
    <source>
        <dbReference type="Ensembl" id="ENSNPEP00000007886.1"/>
    </source>
</evidence>
<dbReference type="InterPro" id="IPR013098">
    <property type="entry name" value="Ig_I-set"/>
</dbReference>
<comment type="subcellular location">
    <subcellularLocation>
        <location evidence="1">Cytoplasm</location>
    </subcellularLocation>
</comment>
<dbReference type="FunFam" id="2.60.40.10:FF:000241">
    <property type="entry name" value="obscurin-like protein 1 isoform X2"/>
    <property type="match status" value="2"/>
</dbReference>
<evidence type="ECO:0000256" key="2">
    <source>
        <dbReference type="ARBA" id="ARBA00022490"/>
    </source>
</evidence>
<evidence type="ECO:0000256" key="5">
    <source>
        <dbReference type="ARBA" id="ARBA00023157"/>
    </source>
</evidence>
<dbReference type="InterPro" id="IPR003961">
    <property type="entry name" value="FN3_dom"/>
</dbReference>
<evidence type="ECO:0000256" key="4">
    <source>
        <dbReference type="ARBA" id="ARBA00022737"/>
    </source>
</evidence>
<dbReference type="InterPro" id="IPR003598">
    <property type="entry name" value="Ig_sub2"/>
</dbReference>
<dbReference type="FunFam" id="2.60.40.10:FF:000464">
    <property type="entry name" value="Putative obscurin-like protein 1"/>
    <property type="match status" value="1"/>
</dbReference>
<dbReference type="CDD" id="cd00063">
    <property type="entry name" value="FN3"/>
    <property type="match status" value="1"/>
</dbReference>